<reference evidence="1" key="1">
    <citation type="submission" date="2020-03" db="EMBL/GenBank/DDBJ databases">
        <title>The deep terrestrial virosphere.</title>
        <authorList>
            <person name="Holmfeldt K."/>
            <person name="Nilsson E."/>
            <person name="Simone D."/>
            <person name="Lopez-Fernandez M."/>
            <person name="Wu X."/>
            <person name="de Brujin I."/>
            <person name="Lundin D."/>
            <person name="Andersson A."/>
            <person name="Bertilsson S."/>
            <person name="Dopson M."/>
        </authorList>
    </citation>
    <scope>NUCLEOTIDE SEQUENCE</scope>
    <source>
        <strain evidence="1">MM171A00439</strain>
    </source>
</reference>
<dbReference type="EMBL" id="MT143694">
    <property type="protein sequence ID" value="QJB00457.1"/>
    <property type="molecule type" value="Genomic_DNA"/>
</dbReference>
<proteinExistence type="predicted"/>
<sequence length="81" mass="9341">MAKKQSIYLDCPPGCPRPGDLIAGVIKGLGLKKKDTVSRFFGNWIWDYSEVSEKKWKAVQPTLKERIEKLYHQGVIRYGSW</sequence>
<protein>
    <submittedName>
        <fullName evidence="1">Uncharacterized protein</fullName>
    </submittedName>
</protein>
<organism evidence="1">
    <name type="scientific">viral metagenome</name>
    <dbReference type="NCBI Taxonomy" id="1070528"/>
    <lineage>
        <taxon>unclassified sequences</taxon>
        <taxon>metagenomes</taxon>
        <taxon>organismal metagenomes</taxon>
    </lineage>
</organism>
<evidence type="ECO:0000313" key="1">
    <source>
        <dbReference type="EMBL" id="QJB00457.1"/>
    </source>
</evidence>
<gene>
    <name evidence="1" type="ORF">MM171A00439_0009</name>
</gene>
<dbReference type="AlphaFoldDB" id="A0A6M3LYQ6"/>
<name>A0A6M3LYQ6_9ZZZZ</name>
<accession>A0A6M3LYQ6</accession>